<dbReference type="CDD" id="cd00009">
    <property type="entry name" value="AAA"/>
    <property type="match status" value="1"/>
</dbReference>
<feature type="compositionally biased region" description="Acidic residues" evidence="7">
    <location>
        <begin position="876"/>
        <end position="887"/>
    </location>
</feature>
<dbReference type="Proteomes" id="UP000324726">
    <property type="component" value="Unassembled WGS sequence"/>
</dbReference>
<protein>
    <submittedName>
        <fullName evidence="10">ATP-dependent Clp protease ATP-binding subunit</fullName>
    </submittedName>
</protein>
<dbReference type="Pfam" id="PF10431">
    <property type="entry name" value="ClpB_D2-small"/>
    <property type="match status" value="1"/>
</dbReference>
<dbReference type="Pfam" id="PF07724">
    <property type="entry name" value="AAA_2"/>
    <property type="match status" value="1"/>
</dbReference>
<evidence type="ECO:0000256" key="7">
    <source>
        <dbReference type="SAM" id="MobiDB-lite"/>
    </source>
</evidence>
<dbReference type="InterPro" id="IPR003959">
    <property type="entry name" value="ATPase_AAA_core"/>
</dbReference>
<dbReference type="InterPro" id="IPR041546">
    <property type="entry name" value="ClpA/ClpB_AAA_lid"/>
</dbReference>
<accession>A0A5D4FYF9</accession>
<dbReference type="PROSITE" id="PS00870">
    <property type="entry name" value="CLPAB_1"/>
    <property type="match status" value="1"/>
</dbReference>
<keyword evidence="1 5" id="KW-0677">Repeat</keyword>
<dbReference type="SMART" id="SM00382">
    <property type="entry name" value="AAA"/>
    <property type="match status" value="2"/>
</dbReference>
<evidence type="ECO:0000256" key="6">
    <source>
        <dbReference type="SAM" id="Coils"/>
    </source>
</evidence>
<evidence type="ECO:0000256" key="2">
    <source>
        <dbReference type="ARBA" id="ARBA00022741"/>
    </source>
</evidence>
<feature type="domain" description="UVR" evidence="8">
    <location>
        <begin position="436"/>
        <end position="471"/>
    </location>
</feature>
<feature type="compositionally biased region" description="Polar residues" evidence="7">
    <location>
        <begin position="889"/>
        <end position="898"/>
    </location>
</feature>
<dbReference type="Pfam" id="PF00004">
    <property type="entry name" value="AAA"/>
    <property type="match status" value="1"/>
</dbReference>
<dbReference type="AlphaFoldDB" id="A0A5D4FYF9"/>
<dbReference type="Pfam" id="PF17871">
    <property type="entry name" value="AAA_lid_9"/>
    <property type="match status" value="1"/>
</dbReference>
<keyword evidence="3 10" id="KW-0067">ATP-binding</keyword>
<dbReference type="GO" id="GO:0006508">
    <property type="term" value="P:proteolysis"/>
    <property type="evidence" value="ECO:0007669"/>
    <property type="project" value="UniProtKB-KW"/>
</dbReference>
<comment type="caution">
    <text evidence="10">The sequence shown here is derived from an EMBL/GenBank/DDBJ whole genome shotgun (WGS) entry which is preliminary data.</text>
</comment>
<dbReference type="SUPFAM" id="SSF81923">
    <property type="entry name" value="Double Clp-N motif"/>
    <property type="match status" value="1"/>
</dbReference>
<dbReference type="GO" id="GO:0005737">
    <property type="term" value="C:cytoplasm"/>
    <property type="evidence" value="ECO:0007669"/>
    <property type="project" value="TreeGrafter"/>
</dbReference>
<dbReference type="GO" id="GO:0016887">
    <property type="term" value="F:ATP hydrolysis activity"/>
    <property type="evidence" value="ECO:0007669"/>
    <property type="project" value="InterPro"/>
</dbReference>
<dbReference type="InterPro" id="IPR003593">
    <property type="entry name" value="AAA+_ATPase"/>
</dbReference>
<dbReference type="Pfam" id="PF02861">
    <property type="entry name" value="Clp_N"/>
    <property type="match status" value="1"/>
</dbReference>
<dbReference type="InterPro" id="IPR027417">
    <property type="entry name" value="P-loop_NTPase"/>
</dbReference>
<dbReference type="SMART" id="SM01086">
    <property type="entry name" value="ClpB_D2-small"/>
    <property type="match status" value="1"/>
</dbReference>
<gene>
    <name evidence="10" type="ORF">FYJ87_08485</name>
</gene>
<dbReference type="FunFam" id="1.10.1780.10:FF:000001">
    <property type="entry name" value="ATP-dependent Clp protease ATP-binding subunit"/>
    <property type="match status" value="1"/>
</dbReference>
<organism evidence="10 11">
    <name type="scientific">Corynebacterium urealyticum</name>
    <dbReference type="NCBI Taxonomy" id="43771"/>
    <lineage>
        <taxon>Bacteria</taxon>
        <taxon>Bacillati</taxon>
        <taxon>Actinomycetota</taxon>
        <taxon>Actinomycetes</taxon>
        <taxon>Mycobacteriales</taxon>
        <taxon>Corynebacteriaceae</taxon>
        <taxon>Corynebacterium</taxon>
    </lineage>
</organism>
<dbReference type="CDD" id="cd19499">
    <property type="entry name" value="RecA-like_ClpB_Hsp104-like"/>
    <property type="match status" value="1"/>
</dbReference>
<dbReference type="FunFam" id="3.40.50.300:FF:000025">
    <property type="entry name" value="ATP-dependent Clp protease subunit"/>
    <property type="match status" value="1"/>
</dbReference>
<dbReference type="GO" id="GO:0034605">
    <property type="term" value="P:cellular response to heat"/>
    <property type="evidence" value="ECO:0007669"/>
    <property type="project" value="TreeGrafter"/>
</dbReference>
<feature type="region of interest" description="Disordered" evidence="7">
    <location>
        <begin position="147"/>
        <end position="174"/>
    </location>
</feature>
<dbReference type="EMBL" id="VSZI01000001">
    <property type="protein sequence ID" value="TYR20924.1"/>
    <property type="molecule type" value="Genomic_DNA"/>
</dbReference>
<feature type="region of interest" description="Disordered" evidence="7">
    <location>
        <begin position="852"/>
        <end position="898"/>
    </location>
</feature>
<dbReference type="SUPFAM" id="SSF52540">
    <property type="entry name" value="P-loop containing nucleoside triphosphate hydrolases"/>
    <property type="match status" value="2"/>
</dbReference>
<sequence length="898" mass="98382">MFERFTDRARRVVVLAQEEARALNHNYIGTEHILLGLIQEGEGVAAKALESMGISLDAVRTEVKEIIGSGGNPPSGYIPFTPRAKKVLELALREALQLGHKYIGTEHILLGLIREGEGVAAQVLVKLGADLSRVRQQVIQLLSGYEGGGEHEEAPDQPAVAGVAPSGQGGAKAGQKSNSLVLDQFGRNLTQAAKDGKLDPVVGRAGEIERIMQVLSRRTKNNPVLIGEPGVGKTAVVEGLALDIVNGKVPETLRDKQVYSLDLGSLVAGSRYRGDFEERLKKVLKEINQRGDIILFIDEIHTLVGAGAAEGAIDAASILKPKLARGELQTIGATTLEEYRKHIEKDAALERRFQPVQVPEPSVADTIEILKGLRDRYEAHHRVSITDGALRSAATLADRYINDRFLPDKAVDLLDEAGARMRIKRLTAPKSVQEVDDKIAEVRRKKEAAIDEQDFEKAAALRDDERTLTEERAEKEKAWRAGELDEVAEVDEEQIAEVLANWTGIPVFKLTEEESSRLLDMEGELHKRIIGQDDAVKAVSRAIRRTRAGLKDPNRPSGSFIFAGPSGVGKTELSKALAEFLFGDDDALIQVDMGEFHDKFTASRLFGAPPGYVGYDEGGQLTEKVRRKPFSVVLFDEIEKADKDIYNTLLQVLEEGRLTDGQGRIVDFKNTVLIFTSNLGTRDISKAVGMGFSNAGEQDEAAQYERMKSKVDDELKKHFRPEFLNRIDDIVVFHQLTREQIVQMVDLLMGRVRRALEDKDMGIEVSEKAKNLLAKRGFDPVLGARPLRRTIQREIEDELSEKILFGEFGAGEIVTVDVENWDGESAGKDAKFVFGSKPKPLPEFDAADFEVDGGEAHQSPADEAKASVASAAAGDVPEEGATGEDAGESTGSEEQSED</sequence>
<dbReference type="FunFam" id="3.40.50.300:FF:000010">
    <property type="entry name" value="Chaperone clpB 1, putative"/>
    <property type="match status" value="1"/>
</dbReference>
<evidence type="ECO:0000256" key="3">
    <source>
        <dbReference type="ARBA" id="ARBA00022840"/>
    </source>
</evidence>
<evidence type="ECO:0000259" key="8">
    <source>
        <dbReference type="PROSITE" id="PS50151"/>
    </source>
</evidence>
<evidence type="ECO:0000313" key="10">
    <source>
        <dbReference type="EMBL" id="TYR20924.1"/>
    </source>
</evidence>
<dbReference type="RefSeq" id="WP_070760041.1">
    <property type="nucleotide sequence ID" value="NZ_VSZI01000001.1"/>
</dbReference>
<dbReference type="PROSITE" id="PS50151">
    <property type="entry name" value="UVR"/>
    <property type="match status" value="1"/>
</dbReference>
<dbReference type="InterPro" id="IPR001943">
    <property type="entry name" value="UVR_dom"/>
</dbReference>
<feature type="domain" description="Clp R" evidence="9">
    <location>
        <begin position="2"/>
        <end position="144"/>
    </location>
</feature>
<dbReference type="InterPro" id="IPR001270">
    <property type="entry name" value="ClpA/B"/>
</dbReference>
<name>A0A5D4FYF9_9CORY</name>
<dbReference type="InterPro" id="IPR004176">
    <property type="entry name" value="Clp_R_N"/>
</dbReference>
<keyword evidence="10" id="KW-0378">Hydrolase</keyword>
<dbReference type="InterPro" id="IPR050130">
    <property type="entry name" value="ClpA_ClpB"/>
</dbReference>
<dbReference type="InterPro" id="IPR018368">
    <property type="entry name" value="ClpA/B_CS1"/>
</dbReference>
<dbReference type="PANTHER" id="PTHR11638">
    <property type="entry name" value="ATP-DEPENDENT CLP PROTEASE"/>
    <property type="match status" value="1"/>
</dbReference>
<dbReference type="FunFam" id="1.10.8.60:FF:000011">
    <property type="entry name" value="ATP-dependent Clp protease ATP-binding subunit"/>
    <property type="match status" value="1"/>
</dbReference>
<dbReference type="PANTHER" id="PTHR11638:SF18">
    <property type="entry name" value="HEAT SHOCK PROTEIN 104"/>
    <property type="match status" value="1"/>
</dbReference>
<dbReference type="Gene3D" id="1.10.8.60">
    <property type="match status" value="2"/>
</dbReference>
<evidence type="ECO:0000256" key="5">
    <source>
        <dbReference type="PROSITE-ProRule" id="PRU01251"/>
    </source>
</evidence>
<dbReference type="PRINTS" id="PR00300">
    <property type="entry name" value="CLPPROTEASEA"/>
</dbReference>
<dbReference type="GO" id="GO:0008233">
    <property type="term" value="F:peptidase activity"/>
    <property type="evidence" value="ECO:0007669"/>
    <property type="project" value="UniProtKB-KW"/>
</dbReference>
<evidence type="ECO:0000256" key="1">
    <source>
        <dbReference type="ARBA" id="ARBA00022737"/>
    </source>
</evidence>
<proteinExistence type="predicted"/>
<feature type="compositionally biased region" description="Low complexity" evidence="7">
    <location>
        <begin position="866"/>
        <end position="875"/>
    </location>
</feature>
<dbReference type="GO" id="GO:0005524">
    <property type="term" value="F:ATP binding"/>
    <property type="evidence" value="ECO:0007669"/>
    <property type="project" value="UniProtKB-KW"/>
</dbReference>
<dbReference type="Gene3D" id="3.40.50.300">
    <property type="entry name" value="P-loop containing nucleotide triphosphate hydrolases"/>
    <property type="match status" value="2"/>
</dbReference>
<dbReference type="Gene3D" id="4.10.860.10">
    <property type="entry name" value="UVR domain"/>
    <property type="match status" value="1"/>
</dbReference>
<keyword evidence="4" id="KW-0143">Chaperone</keyword>
<reference evidence="10 11" key="1">
    <citation type="submission" date="2019-08" db="EMBL/GenBank/DDBJ databases">
        <title>Draft genome of C. urealyticum strain VH4248.</title>
        <authorList>
            <person name="Navas J."/>
        </authorList>
    </citation>
    <scope>NUCLEOTIDE SEQUENCE [LARGE SCALE GENOMIC DNA]</scope>
    <source>
        <strain evidence="10 11">VH4248</strain>
    </source>
</reference>
<dbReference type="Gene3D" id="1.10.1780.10">
    <property type="entry name" value="Clp, N-terminal domain"/>
    <property type="match status" value="1"/>
</dbReference>
<dbReference type="InterPro" id="IPR036628">
    <property type="entry name" value="Clp_N_dom_sf"/>
</dbReference>
<evidence type="ECO:0000256" key="4">
    <source>
        <dbReference type="ARBA" id="ARBA00023186"/>
    </source>
</evidence>
<keyword evidence="2" id="KW-0547">Nucleotide-binding</keyword>
<evidence type="ECO:0000313" key="11">
    <source>
        <dbReference type="Proteomes" id="UP000324726"/>
    </source>
</evidence>
<feature type="coiled-coil region" evidence="6">
    <location>
        <begin position="432"/>
        <end position="478"/>
    </location>
</feature>
<dbReference type="PROSITE" id="PS51903">
    <property type="entry name" value="CLP_R"/>
    <property type="match status" value="1"/>
</dbReference>
<keyword evidence="6" id="KW-0175">Coiled coil</keyword>
<evidence type="ECO:0000259" key="9">
    <source>
        <dbReference type="PROSITE" id="PS51903"/>
    </source>
</evidence>
<keyword evidence="10" id="KW-0645">Protease</keyword>
<dbReference type="InterPro" id="IPR019489">
    <property type="entry name" value="Clp_ATPase_C"/>
</dbReference>